<evidence type="ECO:0000256" key="8">
    <source>
        <dbReference type="ARBA" id="ARBA00022960"/>
    </source>
</evidence>
<dbReference type="HAMAP" id="MF_01006">
    <property type="entry name" value="Undec_diphosphatase"/>
    <property type="match status" value="1"/>
</dbReference>
<organism evidence="18 19">
    <name type="scientific">Vallitalea longa</name>
    <dbReference type="NCBI Taxonomy" id="2936439"/>
    <lineage>
        <taxon>Bacteria</taxon>
        <taxon>Bacillati</taxon>
        <taxon>Bacillota</taxon>
        <taxon>Clostridia</taxon>
        <taxon>Lachnospirales</taxon>
        <taxon>Vallitaleaceae</taxon>
        <taxon>Vallitalea</taxon>
    </lineage>
</organism>
<evidence type="ECO:0000256" key="5">
    <source>
        <dbReference type="ARBA" id="ARBA00022475"/>
    </source>
</evidence>
<keyword evidence="12 17" id="KW-0046">Antibiotic resistance</keyword>
<feature type="transmembrane region" description="Helical" evidence="17">
    <location>
        <begin position="132"/>
        <end position="151"/>
    </location>
</feature>
<evidence type="ECO:0000256" key="2">
    <source>
        <dbReference type="ARBA" id="ARBA00010621"/>
    </source>
</evidence>
<feature type="transmembrane region" description="Helical" evidence="17">
    <location>
        <begin position="236"/>
        <end position="257"/>
    </location>
</feature>
<comment type="similarity">
    <text evidence="2 17">Belongs to the UppP family.</text>
</comment>
<evidence type="ECO:0000256" key="10">
    <source>
        <dbReference type="ARBA" id="ARBA00022989"/>
    </source>
</evidence>
<evidence type="ECO:0000256" key="4">
    <source>
        <dbReference type="ARBA" id="ARBA00021581"/>
    </source>
</evidence>
<protein>
    <recommendedName>
        <fullName evidence="4 17">Undecaprenyl-diphosphatase</fullName>
        <ecNumber evidence="3 17">3.6.1.27</ecNumber>
    </recommendedName>
    <alternativeName>
        <fullName evidence="15 17">Bacitracin resistance protein</fullName>
    </alternativeName>
    <alternativeName>
        <fullName evidence="14 17">Undecaprenyl pyrophosphate phosphatase</fullName>
    </alternativeName>
</protein>
<dbReference type="PANTHER" id="PTHR30622">
    <property type="entry name" value="UNDECAPRENYL-DIPHOSPHATASE"/>
    <property type="match status" value="1"/>
</dbReference>
<evidence type="ECO:0000256" key="15">
    <source>
        <dbReference type="ARBA" id="ARBA00032932"/>
    </source>
</evidence>
<dbReference type="AlphaFoldDB" id="A0A9W5YD00"/>
<feature type="transmembrane region" description="Helical" evidence="17">
    <location>
        <begin position="41"/>
        <end position="59"/>
    </location>
</feature>
<keyword evidence="5 17" id="KW-1003">Cell membrane</keyword>
<comment type="catalytic activity">
    <reaction evidence="16 17">
        <text>di-trans,octa-cis-undecaprenyl diphosphate + H2O = di-trans,octa-cis-undecaprenyl phosphate + phosphate + H(+)</text>
        <dbReference type="Rhea" id="RHEA:28094"/>
        <dbReference type="ChEBI" id="CHEBI:15377"/>
        <dbReference type="ChEBI" id="CHEBI:15378"/>
        <dbReference type="ChEBI" id="CHEBI:43474"/>
        <dbReference type="ChEBI" id="CHEBI:58405"/>
        <dbReference type="ChEBI" id="CHEBI:60392"/>
        <dbReference type="EC" id="3.6.1.27"/>
    </reaction>
</comment>
<dbReference type="GO" id="GO:0071555">
    <property type="term" value="P:cell wall organization"/>
    <property type="evidence" value="ECO:0007669"/>
    <property type="project" value="UniProtKB-KW"/>
</dbReference>
<keyword evidence="11 17" id="KW-0472">Membrane</keyword>
<comment type="caution">
    <text evidence="18">The sequence shown here is derived from an EMBL/GenBank/DDBJ whole genome shotgun (WGS) entry which is preliminary data.</text>
</comment>
<keyword evidence="13 17" id="KW-0961">Cell wall biogenesis/degradation</keyword>
<dbReference type="InterPro" id="IPR003824">
    <property type="entry name" value="UppP"/>
</dbReference>
<reference evidence="18" key="1">
    <citation type="submission" date="2022-06" db="EMBL/GenBank/DDBJ databases">
        <title>Vallitalea longa sp. nov., an anaerobic bacterium isolated from marine sediment.</title>
        <authorList>
            <person name="Hirano S."/>
            <person name="Terahara T."/>
            <person name="Mori K."/>
            <person name="Hamada M."/>
            <person name="Matsumoto R."/>
            <person name="Kobayashi T."/>
        </authorList>
    </citation>
    <scope>NUCLEOTIDE SEQUENCE</scope>
    <source>
        <strain evidence="18">SH18-1</strain>
    </source>
</reference>
<accession>A0A9W5YD00</accession>
<evidence type="ECO:0000256" key="13">
    <source>
        <dbReference type="ARBA" id="ARBA00023316"/>
    </source>
</evidence>
<dbReference type="GO" id="GO:0009252">
    <property type="term" value="P:peptidoglycan biosynthetic process"/>
    <property type="evidence" value="ECO:0007669"/>
    <property type="project" value="UniProtKB-KW"/>
</dbReference>
<dbReference type="GO" id="GO:0050380">
    <property type="term" value="F:undecaprenyl-diphosphatase activity"/>
    <property type="evidence" value="ECO:0007669"/>
    <property type="project" value="UniProtKB-UniRule"/>
</dbReference>
<keyword evidence="9 17" id="KW-0573">Peptidoglycan synthesis</keyword>
<gene>
    <name evidence="18" type="primary">uppP2</name>
    <name evidence="17" type="synonym">uppP</name>
    <name evidence="18" type="ORF">SH1V18_42900</name>
</gene>
<dbReference type="PANTHER" id="PTHR30622:SF2">
    <property type="entry name" value="UNDECAPRENYL-DIPHOSPHATASE"/>
    <property type="match status" value="1"/>
</dbReference>
<keyword evidence="8 17" id="KW-0133">Cell shape</keyword>
<evidence type="ECO:0000256" key="16">
    <source>
        <dbReference type="ARBA" id="ARBA00047594"/>
    </source>
</evidence>
<comment type="miscellaneous">
    <text evidence="17">Bacitracin is thought to be involved in the inhibition of peptidoglycan synthesis by sequestering undecaprenyl diphosphate, thereby reducing the pool of lipid carrier available.</text>
</comment>
<evidence type="ECO:0000256" key="11">
    <source>
        <dbReference type="ARBA" id="ARBA00023136"/>
    </source>
</evidence>
<keyword evidence="6 17" id="KW-0812">Transmembrane</keyword>
<evidence type="ECO:0000313" key="19">
    <source>
        <dbReference type="Proteomes" id="UP001144256"/>
    </source>
</evidence>
<feature type="transmembrane region" description="Helical" evidence="17">
    <location>
        <begin position="269"/>
        <end position="289"/>
    </location>
</feature>
<evidence type="ECO:0000256" key="1">
    <source>
        <dbReference type="ARBA" id="ARBA00004651"/>
    </source>
</evidence>
<dbReference type="EC" id="3.6.1.27" evidence="3 17"/>
<keyword evidence="10 17" id="KW-1133">Transmembrane helix</keyword>
<dbReference type="EMBL" id="BRLB01000021">
    <property type="protein sequence ID" value="GKX31810.1"/>
    <property type="molecule type" value="Genomic_DNA"/>
</dbReference>
<sequence length="290" mass="31821">MSFFEAILMGIVQGLTEFLPISSSGHLAISRHILDLQLDNILFEVLLHFGTLIAIIAVYSKDVLELIINGLKIIGRCFKYIITSVQNLIYNDNKKIPKIIKDDKSKFVILIIVASIPTAIIGLVLEKVIIKSFDILLVPGICLIVTGFLLQSTNKLKTGTKKEGKTSYKDAIIIGAFQGFAGLPGISRSGSTIVASLLRGLSREFAVKFSFLMSLPAVVGAMILQLRDLPMESIEAVISAPYIIGMAVSALVGYLCIKFLIKLIKNNKLHYFAYYCFAVGIIVIIAYFVN</sequence>
<keyword evidence="7 17" id="KW-0378">Hydrolase</keyword>
<evidence type="ECO:0000313" key="18">
    <source>
        <dbReference type="EMBL" id="GKX31810.1"/>
    </source>
</evidence>
<dbReference type="GO" id="GO:0008360">
    <property type="term" value="P:regulation of cell shape"/>
    <property type="evidence" value="ECO:0007669"/>
    <property type="project" value="UniProtKB-KW"/>
</dbReference>
<evidence type="ECO:0000256" key="14">
    <source>
        <dbReference type="ARBA" id="ARBA00032707"/>
    </source>
</evidence>
<comment type="subcellular location">
    <subcellularLocation>
        <location evidence="1 17">Cell membrane</location>
        <topology evidence="1 17">Multi-pass membrane protein</topology>
    </subcellularLocation>
</comment>
<evidence type="ECO:0000256" key="7">
    <source>
        <dbReference type="ARBA" id="ARBA00022801"/>
    </source>
</evidence>
<feature type="transmembrane region" description="Helical" evidence="17">
    <location>
        <begin position="107"/>
        <end position="125"/>
    </location>
</feature>
<dbReference type="GO" id="GO:0005886">
    <property type="term" value="C:plasma membrane"/>
    <property type="evidence" value="ECO:0007669"/>
    <property type="project" value="UniProtKB-SubCell"/>
</dbReference>
<feature type="transmembrane region" description="Helical" evidence="17">
    <location>
        <begin position="205"/>
        <end position="224"/>
    </location>
</feature>
<dbReference type="Proteomes" id="UP001144256">
    <property type="component" value="Unassembled WGS sequence"/>
</dbReference>
<evidence type="ECO:0000256" key="17">
    <source>
        <dbReference type="HAMAP-Rule" id="MF_01006"/>
    </source>
</evidence>
<evidence type="ECO:0000256" key="3">
    <source>
        <dbReference type="ARBA" id="ARBA00012374"/>
    </source>
</evidence>
<dbReference type="GO" id="GO:0046677">
    <property type="term" value="P:response to antibiotic"/>
    <property type="evidence" value="ECO:0007669"/>
    <property type="project" value="UniProtKB-UniRule"/>
</dbReference>
<keyword evidence="19" id="KW-1185">Reference proteome</keyword>
<dbReference type="RefSeq" id="WP_281819112.1">
    <property type="nucleotide sequence ID" value="NZ_BRLB01000021.1"/>
</dbReference>
<evidence type="ECO:0000256" key="9">
    <source>
        <dbReference type="ARBA" id="ARBA00022984"/>
    </source>
</evidence>
<comment type="function">
    <text evidence="17">Catalyzes the dephosphorylation of undecaprenyl diphosphate (UPP). Confers resistance to bacitracin.</text>
</comment>
<evidence type="ECO:0000256" key="12">
    <source>
        <dbReference type="ARBA" id="ARBA00023251"/>
    </source>
</evidence>
<evidence type="ECO:0000256" key="6">
    <source>
        <dbReference type="ARBA" id="ARBA00022692"/>
    </source>
</evidence>
<proteinExistence type="inferred from homology"/>
<name>A0A9W5YD00_9FIRM</name>
<dbReference type="Pfam" id="PF02673">
    <property type="entry name" value="BacA"/>
    <property type="match status" value="1"/>
</dbReference>